<feature type="transmembrane region" description="Helical" evidence="2">
    <location>
        <begin position="85"/>
        <end position="112"/>
    </location>
</feature>
<keyword evidence="2" id="KW-0472">Membrane</keyword>
<sequence>MSAPNPSQTPSSGTNQPTPESPFAPPEQTTPSDAKKAYNVVTDTVTGVNLRWSDNKFQAVFVAGSVVVLAPLGAALTALNPSWNLPWFGGAGVGAFAGLVFGVFTSGIWLGIYRFFQHLRGRHD</sequence>
<comment type="caution">
    <text evidence="3">The sequence shown here is derived from an EMBL/GenBank/DDBJ whole genome shotgun (WGS) entry which is preliminary data.</text>
</comment>
<evidence type="ECO:0000256" key="1">
    <source>
        <dbReference type="SAM" id="MobiDB-lite"/>
    </source>
</evidence>
<name>A0A5C6MAT9_9PLAN</name>
<reference evidence="3 4" key="2">
    <citation type="submission" date="2019-08" db="EMBL/GenBank/DDBJ databases">
        <authorList>
            <person name="Henke P."/>
        </authorList>
    </citation>
    <scope>NUCLEOTIDE SEQUENCE [LARGE SCALE GENOMIC DNA]</scope>
    <source>
        <strain evidence="3">Phe10_nw2017</strain>
    </source>
</reference>
<feature type="region of interest" description="Disordered" evidence="1">
    <location>
        <begin position="1"/>
        <end position="37"/>
    </location>
</feature>
<dbReference type="Proteomes" id="UP000321083">
    <property type="component" value="Unassembled WGS sequence"/>
</dbReference>
<dbReference type="AlphaFoldDB" id="A0A5C6MAT9"/>
<gene>
    <name evidence="3" type="ORF">E3A20_05230</name>
</gene>
<accession>A0A5C6MAT9</accession>
<dbReference type="EMBL" id="SRHE01000065">
    <property type="protein sequence ID" value="TWW11152.1"/>
    <property type="molecule type" value="Genomic_DNA"/>
</dbReference>
<organism evidence="3 4">
    <name type="scientific">Planctomyces bekefii</name>
    <dbReference type="NCBI Taxonomy" id="1653850"/>
    <lineage>
        <taxon>Bacteria</taxon>
        <taxon>Pseudomonadati</taxon>
        <taxon>Planctomycetota</taxon>
        <taxon>Planctomycetia</taxon>
        <taxon>Planctomycetales</taxon>
        <taxon>Planctomycetaceae</taxon>
        <taxon>Planctomyces</taxon>
    </lineage>
</organism>
<feature type="compositionally biased region" description="Polar residues" evidence="1">
    <location>
        <begin position="1"/>
        <end position="18"/>
    </location>
</feature>
<keyword evidence="4" id="KW-1185">Reference proteome</keyword>
<evidence type="ECO:0000313" key="3">
    <source>
        <dbReference type="EMBL" id="TWW11152.1"/>
    </source>
</evidence>
<protein>
    <submittedName>
        <fullName evidence="3">Uncharacterized protein</fullName>
    </submittedName>
</protein>
<keyword evidence="2" id="KW-0812">Transmembrane</keyword>
<proteinExistence type="predicted"/>
<evidence type="ECO:0000313" key="4">
    <source>
        <dbReference type="Proteomes" id="UP000321083"/>
    </source>
</evidence>
<reference evidence="3 4" key="1">
    <citation type="submission" date="2019-08" db="EMBL/GenBank/DDBJ databases">
        <title>100 year-old enigma solved: identification of Planctomyces bekefii, the type genus and species of the phylum Planctomycetes.</title>
        <authorList>
            <person name="Svetlana D.N."/>
            <person name="Overmann J."/>
        </authorList>
    </citation>
    <scope>NUCLEOTIDE SEQUENCE [LARGE SCALE GENOMIC DNA]</scope>
    <source>
        <strain evidence="3">Phe10_nw2017</strain>
    </source>
</reference>
<evidence type="ECO:0000256" key="2">
    <source>
        <dbReference type="SAM" id="Phobius"/>
    </source>
</evidence>
<keyword evidence="2" id="KW-1133">Transmembrane helix</keyword>
<feature type="transmembrane region" description="Helical" evidence="2">
    <location>
        <begin position="59"/>
        <end position="79"/>
    </location>
</feature>